<dbReference type="InterPro" id="IPR023614">
    <property type="entry name" value="Porin_dom_sf"/>
</dbReference>
<dbReference type="PaxDb" id="880073-Calab_0852"/>
<evidence type="ECO:0000313" key="4">
    <source>
        <dbReference type="Proteomes" id="UP000183868"/>
    </source>
</evidence>
<dbReference type="OrthoDB" id="1523161at2"/>
<dbReference type="InParanoid" id="H1XUJ0"/>
<protein>
    <submittedName>
        <fullName evidence="1">Heat shock protein 90</fullName>
    </submittedName>
</protein>
<dbReference type="RefSeq" id="WP_006927486.1">
    <property type="nucleotide sequence ID" value="NZ_CM001402.1"/>
</dbReference>
<dbReference type="SUPFAM" id="SSF56935">
    <property type="entry name" value="Porins"/>
    <property type="match status" value="1"/>
</dbReference>
<dbReference type="Proteomes" id="UP000004671">
    <property type="component" value="Chromosome"/>
</dbReference>
<sequence precursor="true">MKIFSAIRCFFFIFLFFNIALADGASRGSISGLAFGDYYYMFSNHSSEIEEMNGFWFRRIYLTYDQGLAENLSMRVRLEMGHPGDFSTKSAAVPFVKDAFLKYRFKQTQFLLGISPSPTFALIEKIWGYRSVEKTPADLYKLSSSRETGLAVKGAVGQNKRFFYHIMFGNGNGQKSETNKYKKGMAAAGINLSENILIEGYADYEQRSTDEKRWTYQGFAGFKSQSVRAGLQYLHQTRQYANQSDVGITLISAFFRANINNQWTTLLRVDKIFDKIPEGPDIDYLPISNQSPATVAIAGVDYSLSSNAHLIPNVEIVMYENDEINTDVMGRLTFYFTFK</sequence>
<dbReference type="Proteomes" id="UP000183868">
    <property type="component" value="Chromosome"/>
</dbReference>
<name>H1XUJ0_CALAY</name>
<proteinExistence type="predicted"/>
<evidence type="ECO:0000313" key="3">
    <source>
        <dbReference type="Proteomes" id="UP000004671"/>
    </source>
</evidence>
<dbReference type="KEGG" id="caby:Cabys_105"/>
<dbReference type="EMBL" id="CM001402">
    <property type="protein sequence ID" value="EHO40489.1"/>
    <property type="molecule type" value="Genomic_DNA"/>
</dbReference>
<evidence type="ECO:0000313" key="2">
    <source>
        <dbReference type="EMBL" id="EHO40489.1"/>
    </source>
</evidence>
<dbReference type="Gene3D" id="2.40.160.10">
    <property type="entry name" value="Porin"/>
    <property type="match status" value="1"/>
</dbReference>
<accession>H1XUJ0</accession>
<keyword evidence="3" id="KW-1185">Reference proteome</keyword>
<dbReference type="eggNOG" id="COG3203">
    <property type="taxonomic scope" value="Bacteria"/>
</dbReference>
<evidence type="ECO:0000313" key="1">
    <source>
        <dbReference type="EMBL" id="APF16856.1"/>
    </source>
</evidence>
<reference evidence="2 3" key="1">
    <citation type="submission" date="2011-09" db="EMBL/GenBank/DDBJ databases">
        <title>The permanent draft genome of Caldithrix abyssi DSM 13497.</title>
        <authorList>
            <consortium name="US DOE Joint Genome Institute (JGI-PGF)"/>
            <person name="Lucas S."/>
            <person name="Han J."/>
            <person name="Lapidus A."/>
            <person name="Bruce D."/>
            <person name="Goodwin L."/>
            <person name="Pitluck S."/>
            <person name="Peters L."/>
            <person name="Kyrpides N."/>
            <person name="Mavromatis K."/>
            <person name="Ivanova N."/>
            <person name="Mikhailova N."/>
            <person name="Chertkov O."/>
            <person name="Detter J.C."/>
            <person name="Tapia R."/>
            <person name="Han C."/>
            <person name="Land M."/>
            <person name="Hauser L."/>
            <person name="Markowitz V."/>
            <person name="Cheng J.-F."/>
            <person name="Hugenholtz P."/>
            <person name="Woyke T."/>
            <person name="Wu D."/>
            <person name="Spring S."/>
            <person name="Brambilla E."/>
            <person name="Klenk H.-P."/>
            <person name="Eisen J.A."/>
        </authorList>
    </citation>
    <scope>NUCLEOTIDE SEQUENCE [LARGE SCALE GENOMIC DNA]</scope>
    <source>
        <strain evidence="2 3">DSM 13497</strain>
    </source>
</reference>
<reference evidence="1 4" key="2">
    <citation type="submission" date="2016-11" db="EMBL/GenBank/DDBJ databases">
        <title>Genomic analysis of Caldithrix abyssi and proposal of a novel bacterial phylum Caldithrichaeota.</title>
        <authorList>
            <person name="Kublanov I."/>
            <person name="Sigalova O."/>
            <person name="Gavrilov S."/>
            <person name="Lebedinsky A."/>
            <person name="Ivanova N."/>
            <person name="Daum C."/>
            <person name="Reddy T."/>
            <person name="Klenk H.P."/>
            <person name="Goker M."/>
            <person name="Reva O."/>
            <person name="Miroshnichenko M."/>
            <person name="Kyprides N."/>
            <person name="Woyke T."/>
            <person name="Gelfand M."/>
        </authorList>
    </citation>
    <scope>NUCLEOTIDE SEQUENCE [LARGE SCALE GENOMIC DNA]</scope>
    <source>
        <strain evidence="1 4">LF13</strain>
    </source>
</reference>
<organism evidence="2 3">
    <name type="scientific">Caldithrix abyssi DSM 13497</name>
    <dbReference type="NCBI Taxonomy" id="880073"/>
    <lineage>
        <taxon>Bacteria</taxon>
        <taxon>Pseudomonadati</taxon>
        <taxon>Calditrichota</taxon>
        <taxon>Calditrichia</taxon>
        <taxon>Calditrichales</taxon>
        <taxon>Calditrichaceae</taxon>
        <taxon>Caldithrix</taxon>
    </lineage>
</organism>
<dbReference type="STRING" id="880073.Cabys_105"/>
<dbReference type="HOGENOM" id="CLU_758154_0_0_0"/>
<dbReference type="AlphaFoldDB" id="H1XUJ0"/>
<keyword evidence="1" id="KW-0346">Stress response</keyword>
<gene>
    <name evidence="1" type="ORF">Cabys_105</name>
    <name evidence="2" type="ORF">Calab_0852</name>
</gene>
<dbReference type="EMBL" id="CP018099">
    <property type="protein sequence ID" value="APF16856.1"/>
    <property type="molecule type" value="Genomic_DNA"/>
</dbReference>